<reference evidence="1 2" key="1">
    <citation type="journal article" date="2016" name="Nat. Commun.">
        <title>Thousands of microbial genomes shed light on interconnected biogeochemical processes in an aquifer system.</title>
        <authorList>
            <person name="Anantharaman K."/>
            <person name="Brown C.T."/>
            <person name="Hug L.A."/>
            <person name="Sharon I."/>
            <person name="Castelle C.J."/>
            <person name="Probst A.J."/>
            <person name="Thomas B.C."/>
            <person name="Singh A."/>
            <person name="Wilkins M.J."/>
            <person name="Karaoz U."/>
            <person name="Brodie E.L."/>
            <person name="Williams K.H."/>
            <person name="Hubbard S.S."/>
            <person name="Banfield J.F."/>
        </authorList>
    </citation>
    <scope>NUCLEOTIDE SEQUENCE [LARGE SCALE GENOMIC DNA]</scope>
</reference>
<dbReference type="EMBL" id="MHWE01000023">
    <property type="protein sequence ID" value="OHB03041.1"/>
    <property type="molecule type" value="Genomic_DNA"/>
</dbReference>
<gene>
    <name evidence="1" type="ORF">A3B14_00035</name>
</gene>
<accession>A0A1G2U0I3</accession>
<name>A0A1G2U0I3_9BACT</name>
<evidence type="ECO:0000313" key="2">
    <source>
        <dbReference type="Proteomes" id="UP000176800"/>
    </source>
</evidence>
<organism evidence="1 2">
    <name type="scientific">Candidatus Zambryskibacteria bacterium RIFCSPLOWO2_01_FULL_45_21</name>
    <dbReference type="NCBI Taxonomy" id="1802761"/>
    <lineage>
        <taxon>Bacteria</taxon>
        <taxon>Candidatus Zambryskiibacteriota</taxon>
    </lineage>
</organism>
<dbReference type="Proteomes" id="UP000176800">
    <property type="component" value="Unassembled WGS sequence"/>
</dbReference>
<sequence>MKVGINEKEVVWIDMDKKYWVNDKIGETVFERPLPAEIKNRLMQYSQLISDKKECQTLLKTEVDNFLSPRKWRCYRINPLGG</sequence>
<dbReference type="AlphaFoldDB" id="A0A1G2U0I3"/>
<protein>
    <submittedName>
        <fullName evidence="1">Uncharacterized protein</fullName>
    </submittedName>
</protein>
<comment type="caution">
    <text evidence="1">The sequence shown here is derived from an EMBL/GenBank/DDBJ whole genome shotgun (WGS) entry which is preliminary data.</text>
</comment>
<proteinExistence type="predicted"/>
<evidence type="ECO:0000313" key="1">
    <source>
        <dbReference type="EMBL" id="OHB03041.1"/>
    </source>
</evidence>